<reference evidence="3" key="1">
    <citation type="submission" date="2021-03" db="EMBL/GenBank/DDBJ databases">
        <title>Draft genome sequence of rust myrtle Austropuccinia psidii MF-1, a brazilian biotype.</title>
        <authorList>
            <person name="Quecine M.C."/>
            <person name="Pachon D.M.R."/>
            <person name="Bonatelli M.L."/>
            <person name="Correr F.H."/>
            <person name="Franceschini L.M."/>
            <person name="Leite T.F."/>
            <person name="Margarido G.R.A."/>
            <person name="Almeida C.A."/>
            <person name="Ferrarezi J.A."/>
            <person name="Labate C.A."/>
        </authorList>
    </citation>
    <scope>NUCLEOTIDE SEQUENCE</scope>
    <source>
        <strain evidence="3">MF-1</strain>
    </source>
</reference>
<evidence type="ECO:0000259" key="2">
    <source>
        <dbReference type="PROSITE" id="PS50994"/>
    </source>
</evidence>
<organism evidence="3 4">
    <name type="scientific">Austropuccinia psidii MF-1</name>
    <dbReference type="NCBI Taxonomy" id="1389203"/>
    <lineage>
        <taxon>Eukaryota</taxon>
        <taxon>Fungi</taxon>
        <taxon>Dikarya</taxon>
        <taxon>Basidiomycota</taxon>
        <taxon>Pucciniomycotina</taxon>
        <taxon>Pucciniomycetes</taxon>
        <taxon>Pucciniales</taxon>
        <taxon>Sphaerophragmiaceae</taxon>
        <taxon>Austropuccinia</taxon>
    </lineage>
</organism>
<dbReference type="GO" id="GO:0003723">
    <property type="term" value="F:RNA binding"/>
    <property type="evidence" value="ECO:0007669"/>
    <property type="project" value="UniProtKB-KW"/>
</dbReference>
<dbReference type="InterPro" id="IPR001584">
    <property type="entry name" value="Integrase_cat-core"/>
</dbReference>
<dbReference type="Gene3D" id="3.30.420.10">
    <property type="entry name" value="Ribonuclease H-like superfamily/Ribonuclease H"/>
    <property type="match status" value="1"/>
</dbReference>
<gene>
    <name evidence="3" type="ORF">O181_060350</name>
</gene>
<dbReference type="GO" id="GO:0005634">
    <property type="term" value="C:nucleus"/>
    <property type="evidence" value="ECO:0007669"/>
    <property type="project" value="UniProtKB-ARBA"/>
</dbReference>
<name>A0A9Q3ED74_9BASI</name>
<dbReference type="InterPro" id="IPR036397">
    <property type="entry name" value="RNaseH_sf"/>
</dbReference>
<keyword evidence="1" id="KW-0694">RNA-binding</keyword>
<dbReference type="InterPro" id="IPR012337">
    <property type="entry name" value="RNaseH-like_sf"/>
</dbReference>
<sequence length="105" mass="12026">MQRKDGIIISNGVISNTGLFQNIVSDRDLKFNSALLRNIHNLFGAKVSLLTAYNPQADDLSERILQILKEMIKIFCAYGLEFKYLDGLTHYWCTLIPALELEYDK</sequence>
<evidence type="ECO:0000256" key="1">
    <source>
        <dbReference type="ARBA" id="ARBA00022884"/>
    </source>
</evidence>
<proteinExistence type="predicted"/>
<protein>
    <recommendedName>
        <fullName evidence="2">Integrase catalytic domain-containing protein</fullName>
    </recommendedName>
</protein>
<dbReference type="Proteomes" id="UP000765509">
    <property type="component" value="Unassembled WGS sequence"/>
</dbReference>
<dbReference type="AlphaFoldDB" id="A0A9Q3ED74"/>
<evidence type="ECO:0000313" key="3">
    <source>
        <dbReference type="EMBL" id="MBW0520635.1"/>
    </source>
</evidence>
<comment type="caution">
    <text evidence="3">The sequence shown here is derived from an EMBL/GenBank/DDBJ whole genome shotgun (WGS) entry which is preliminary data.</text>
</comment>
<evidence type="ECO:0000313" key="4">
    <source>
        <dbReference type="Proteomes" id="UP000765509"/>
    </source>
</evidence>
<dbReference type="PROSITE" id="PS50994">
    <property type="entry name" value="INTEGRASE"/>
    <property type="match status" value="1"/>
</dbReference>
<dbReference type="GO" id="GO:0015074">
    <property type="term" value="P:DNA integration"/>
    <property type="evidence" value="ECO:0007669"/>
    <property type="project" value="InterPro"/>
</dbReference>
<dbReference type="OrthoDB" id="2273864at2759"/>
<feature type="domain" description="Integrase catalytic" evidence="2">
    <location>
        <begin position="1"/>
        <end position="105"/>
    </location>
</feature>
<keyword evidence="4" id="KW-1185">Reference proteome</keyword>
<dbReference type="EMBL" id="AVOT02028222">
    <property type="protein sequence ID" value="MBW0520635.1"/>
    <property type="molecule type" value="Genomic_DNA"/>
</dbReference>
<accession>A0A9Q3ED74</accession>
<dbReference type="SUPFAM" id="SSF53098">
    <property type="entry name" value="Ribonuclease H-like"/>
    <property type="match status" value="1"/>
</dbReference>